<gene>
    <name evidence="2" type="ORF">EVAR_76080_1</name>
</gene>
<dbReference type="AlphaFoldDB" id="A0A4C1W6M1"/>
<protein>
    <submittedName>
        <fullName evidence="2">Uncharacterized protein</fullName>
    </submittedName>
</protein>
<dbReference type="EMBL" id="BGZK01000471">
    <property type="protein sequence ID" value="GBP45775.1"/>
    <property type="molecule type" value="Genomic_DNA"/>
</dbReference>
<comment type="caution">
    <text evidence="2">The sequence shown here is derived from an EMBL/GenBank/DDBJ whole genome shotgun (WGS) entry which is preliminary data.</text>
</comment>
<feature type="region of interest" description="Disordered" evidence="1">
    <location>
        <begin position="13"/>
        <end position="36"/>
    </location>
</feature>
<name>A0A4C1W6M1_EUMVA</name>
<evidence type="ECO:0000313" key="2">
    <source>
        <dbReference type="EMBL" id="GBP45775.1"/>
    </source>
</evidence>
<reference evidence="2 3" key="1">
    <citation type="journal article" date="2019" name="Commun. Biol.">
        <title>The bagworm genome reveals a unique fibroin gene that provides high tensile strength.</title>
        <authorList>
            <person name="Kono N."/>
            <person name="Nakamura H."/>
            <person name="Ohtoshi R."/>
            <person name="Tomita M."/>
            <person name="Numata K."/>
            <person name="Arakawa K."/>
        </authorList>
    </citation>
    <scope>NUCLEOTIDE SEQUENCE [LARGE SCALE GENOMIC DNA]</scope>
</reference>
<organism evidence="2 3">
    <name type="scientific">Eumeta variegata</name>
    <name type="common">Bagworm moth</name>
    <name type="synonym">Eumeta japonica</name>
    <dbReference type="NCBI Taxonomy" id="151549"/>
    <lineage>
        <taxon>Eukaryota</taxon>
        <taxon>Metazoa</taxon>
        <taxon>Ecdysozoa</taxon>
        <taxon>Arthropoda</taxon>
        <taxon>Hexapoda</taxon>
        <taxon>Insecta</taxon>
        <taxon>Pterygota</taxon>
        <taxon>Neoptera</taxon>
        <taxon>Endopterygota</taxon>
        <taxon>Lepidoptera</taxon>
        <taxon>Glossata</taxon>
        <taxon>Ditrysia</taxon>
        <taxon>Tineoidea</taxon>
        <taxon>Psychidae</taxon>
        <taxon>Oiketicinae</taxon>
        <taxon>Eumeta</taxon>
    </lineage>
</organism>
<dbReference type="Proteomes" id="UP000299102">
    <property type="component" value="Unassembled WGS sequence"/>
</dbReference>
<evidence type="ECO:0000313" key="3">
    <source>
        <dbReference type="Proteomes" id="UP000299102"/>
    </source>
</evidence>
<accession>A0A4C1W6M1</accession>
<sequence>MIYVKTEQGQLDPVGQLPSLARPPTPAHAHTRSTHETRIVTGEGLWCCKCEGPAITLPHRLDQRVD</sequence>
<proteinExistence type="predicted"/>
<evidence type="ECO:0000256" key="1">
    <source>
        <dbReference type="SAM" id="MobiDB-lite"/>
    </source>
</evidence>
<keyword evidence="3" id="KW-1185">Reference proteome</keyword>